<dbReference type="AlphaFoldDB" id="A0A1H6KKY7"/>
<dbReference type="SMART" id="SM00671">
    <property type="entry name" value="SEL1"/>
    <property type="match status" value="4"/>
</dbReference>
<keyword evidence="1" id="KW-1133">Transmembrane helix</keyword>
<dbReference type="Gene3D" id="1.25.40.10">
    <property type="entry name" value="Tetratricopeptide repeat domain"/>
    <property type="match status" value="2"/>
</dbReference>
<reference evidence="3" key="1">
    <citation type="submission" date="2016-09" db="EMBL/GenBank/DDBJ databases">
        <authorList>
            <person name="Koehorst J."/>
        </authorList>
    </citation>
    <scope>NUCLEOTIDE SEQUENCE [LARGE SCALE GENOMIC DNA]</scope>
</reference>
<dbReference type="SUPFAM" id="SSF81901">
    <property type="entry name" value="HCP-like"/>
    <property type="match status" value="2"/>
</dbReference>
<dbReference type="PANTHER" id="PTHR11102:SF160">
    <property type="entry name" value="ERAD-ASSOCIATED E3 UBIQUITIN-PROTEIN LIGASE COMPONENT HRD3"/>
    <property type="match status" value="1"/>
</dbReference>
<keyword evidence="1" id="KW-0472">Membrane</keyword>
<gene>
    <name evidence="2" type="ORF">PYTT_0253</name>
</gene>
<organism evidence="2 3">
    <name type="scientific">Akkermansia glycaniphila</name>
    <dbReference type="NCBI Taxonomy" id="1679444"/>
    <lineage>
        <taxon>Bacteria</taxon>
        <taxon>Pseudomonadati</taxon>
        <taxon>Verrucomicrobiota</taxon>
        <taxon>Verrucomicrobiia</taxon>
        <taxon>Verrucomicrobiales</taxon>
        <taxon>Akkermansiaceae</taxon>
        <taxon>Akkermansia</taxon>
    </lineage>
</organism>
<dbReference type="InterPro" id="IPR050767">
    <property type="entry name" value="Sel1_AlgK"/>
</dbReference>
<evidence type="ECO:0000313" key="2">
    <source>
        <dbReference type="EMBL" id="SEH72515.1"/>
    </source>
</evidence>
<dbReference type="PANTHER" id="PTHR11102">
    <property type="entry name" value="SEL-1-LIKE PROTEIN"/>
    <property type="match status" value="1"/>
</dbReference>
<dbReference type="KEGG" id="agl:PYTT_0253"/>
<dbReference type="InterPro" id="IPR011990">
    <property type="entry name" value="TPR-like_helical_dom_sf"/>
</dbReference>
<dbReference type="Pfam" id="PF08238">
    <property type="entry name" value="Sel1"/>
    <property type="match status" value="4"/>
</dbReference>
<evidence type="ECO:0000313" key="3">
    <source>
        <dbReference type="Proteomes" id="UP000176204"/>
    </source>
</evidence>
<feature type="transmembrane region" description="Helical" evidence="1">
    <location>
        <begin position="6"/>
        <end position="27"/>
    </location>
</feature>
<accession>A0A1H6KKY7</accession>
<name>A0A1H6KKY7_9BACT</name>
<dbReference type="STRING" id="1679444.PYTT_0253"/>
<sequence>MQLSGTGWGAIGFCCFQGGVMTLFVIDRQVKADMLIRDMSMHCSYLMAVVPVLVGSVVAADAQPSDSEINTSLIRQKAEAGDMVSQRRMGILYLAGSGGLEKSREEGIKWLRKAVLQGDVTAQGMLGMCLVFNEHSWGVSMENGNVQFGIRLHLDLQTNKRNLIETNANRAEYREGMDLLKPIVQQDEGALVFFVCGLLFDRDDAVREQGWSIVHELQNDPSEDERMMAVLISGLVGIASQYPDARNRGIELLTEGLSKMHDREKIEPIFMSVMALYGGDVQTLRSLLEKMAAEGNTDAEVLLAMSYADEDDGKELEWYESAARKGNLKAMVCLAYGYFHGTFVPKDEAKSFRWMTLAAEGGNAQGMSGLAECYREGFGVERDEKKAMFWEMKAQAAMKQEKDSD</sequence>
<evidence type="ECO:0000256" key="1">
    <source>
        <dbReference type="SAM" id="Phobius"/>
    </source>
</evidence>
<keyword evidence="3" id="KW-1185">Reference proteome</keyword>
<protein>
    <submittedName>
        <fullName evidence="2">Sel1 repeat</fullName>
    </submittedName>
</protein>
<keyword evidence="1" id="KW-0812">Transmembrane</keyword>
<proteinExistence type="predicted"/>
<dbReference type="InterPro" id="IPR006597">
    <property type="entry name" value="Sel1-like"/>
</dbReference>
<dbReference type="EMBL" id="LT629973">
    <property type="protein sequence ID" value="SEH72515.1"/>
    <property type="molecule type" value="Genomic_DNA"/>
</dbReference>
<dbReference type="Proteomes" id="UP000176204">
    <property type="component" value="Chromosome I"/>
</dbReference>
<dbReference type="OrthoDB" id="9812350at2"/>
<dbReference type="RefSeq" id="WP_067772572.1">
    <property type="nucleotide sequence ID" value="NZ_LIGX01000002.1"/>
</dbReference>